<keyword evidence="3" id="KW-0378">Hydrolase</keyword>
<dbReference type="EMBL" id="JAAXOT010000020">
    <property type="protein sequence ID" value="NKY60079.1"/>
    <property type="molecule type" value="Genomic_DNA"/>
</dbReference>
<evidence type="ECO:0000313" key="4">
    <source>
        <dbReference type="Proteomes" id="UP000570678"/>
    </source>
</evidence>
<dbReference type="PANTHER" id="PTHR22946">
    <property type="entry name" value="DIENELACTONE HYDROLASE DOMAIN-CONTAINING PROTEIN-RELATED"/>
    <property type="match status" value="1"/>
</dbReference>
<dbReference type="InterPro" id="IPR002925">
    <property type="entry name" value="Dienelactn_hydro"/>
</dbReference>
<proteinExistence type="inferred from homology"/>
<evidence type="ECO:0000313" key="3">
    <source>
        <dbReference type="EMBL" id="NKY60079.1"/>
    </source>
</evidence>
<feature type="domain" description="Dienelactone hydrolase" evidence="2">
    <location>
        <begin position="17"/>
        <end position="234"/>
    </location>
</feature>
<name>A0A846YSW8_9NOCA</name>
<keyword evidence="4" id="KW-1185">Reference proteome</keyword>
<comment type="similarity">
    <text evidence="1">Belongs to the AB hydrolase superfamily.</text>
</comment>
<evidence type="ECO:0000259" key="2">
    <source>
        <dbReference type="Pfam" id="PF01738"/>
    </source>
</evidence>
<dbReference type="GO" id="GO:0016787">
    <property type="term" value="F:hydrolase activity"/>
    <property type="evidence" value="ECO:0007669"/>
    <property type="project" value="UniProtKB-KW"/>
</dbReference>
<reference evidence="3 4" key="1">
    <citation type="submission" date="2020-04" db="EMBL/GenBank/DDBJ databases">
        <title>MicrobeNet Type strains.</title>
        <authorList>
            <person name="Nicholson A.C."/>
        </authorList>
    </citation>
    <scope>NUCLEOTIDE SEQUENCE [LARGE SCALE GENOMIC DNA]</scope>
    <source>
        <strain evidence="3 4">JCM 3332</strain>
    </source>
</reference>
<dbReference type="SUPFAM" id="SSF53474">
    <property type="entry name" value="alpha/beta-Hydrolases"/>
    <property type="match status" value="1"/>
</dbReference>
<dbReference type="InterPro" id="IPR029058">
    <property type="entry name" value="AB_hydrolase_fold"/>
</dbReference>
<dbReference type="RefSeq" id="WP_063915881.1">
    <property type="nucleotide sequence ID" value="NZ_JAAXOT010000020.1"/>
</dbReference>
<dbReference type="Gene3D" id="3.40.50.1820">
    <property type="entry name" value="alpha/beta hydrolase"/>
    <property type="match status" value="1"/>
</dbReference>
<sequence>MTTSRTVTLQHEGADLAGVLVLPPGPGPHPAVLVAPTAVGLGAWIRERAELLARLGYAALAVDMYGGGRYFAEPRESGGDFAALQAAPGRIRARTMAWFRTLRELPEVDATRTVAIGYCFGGQCVLELARAGADVRAVVSFHGLLTTAQPAERDAVTSYVTVYAGGRDPYAPPEDIETLRREMAAAGAPCSVTVFSAAQHAFTDPGAGKVPGTGYDPVAAAVSWAGTVALLQEVLAGAQ</sequence>
<dbReference type="Pfam" id="PF01738">
    <property type="entry name" value="DLH"/>
    <property type="match status" value="1"/>
</dbReference>
<comment type="caution">
    <text evidence="3">The sequence shown here is derived from an EMBL/GenBank/DDBJ whole genome shotgun (WGS) entry which is preliminary data.</text>
</comment>
<dbReference type="InterPro" id="IPR050261">
    <property type="entry name" value="FrsA_esterase"/>
</dbReference>
<evidence type="ECO:0000256" key="1">
    <source>
        <dbReference type="ARBA" id="ARBA00008645"/>
    </source>
</evidence>
<gene>
    <name evidence="3" type="ORF">HGA15_28840</name>
</gene>
<dbReference type="AlphaFoldDB" id="A0A846YSW8"/>
<dbReference type="PANTHER" id="PTHR22946:SF0">
    <property type="entry name" value="DIENELACTONE HYDROLASE DOMAIN-CONTAINING PROTEIN"/>
    <property type="match status" value="1"/>
</dbReference>
<accession>A0A846YSW8</accession>
<organism evidence="3 4">
    <name type="scientific">Nocardia flavorosea</name>
    <dbReference type="NCBI Taxonomy" id="53429"/>
    <lineage>
        <taxon>Bacteria</taxon>
        <taxon>Bacillati</taxon>
        <taxon>Actinomycetota</taxon>
        <taxon>Actinomycetes</taxon>
        <taxon>Mycobacteriales</taxon>
        <taxon>Nocardiaceae</taxon>
        <taxon>Nocardia</taxon>
    </lineage>
</organism>
<protein>
    <submittedName>
        <fullName evidence="3">Dienelactone hydrolase family protein</fullName>
    </submittedName>
</protein>
<dbReference type="Proteomes" id="UP000570678">
    <property type="component" value="Unassembled WGS sequence"/>
</dbReference>